<reference evidence="7" key="1">
    <citation type="submission" date="2019-02" db="EMBL/GenBank/DDBJ databases">
        <authorList>
            <person name="Gruber-Vodicka R. H."/>
            <person name="Seah K. B. B."/>
        </authorList>
    </citation>
    <scope>NUCLEOTIDE SEQUENCE</scope>
    <source>
        <strain evidence="7">BECK_BZ197</strain>
        <strain evidence="9">BECK_BZ198</strain>
        <strain evidence="8">BECK_BZ199</strain>
    </source>
</reference>
<comment type="similarity">
    <text evidence="6">Belongs to the endonuclease V family.</text>
</comment>
<dbReference type="EMBL" id="CAADFQ010000080">
    <property type="protein sequence ID" value="VFK34684.1"/>
    <property type="molecule type" value="Genomic_DNA"/>
</dbReference>
<dbReference type="CDD" id="cd06559">
    <property type="entry name" value="Endonuclease_V"/>
    <property type="match status" value="1"/>
</dbReference>
<dbReference type="GO" id="GO:0000287">
    <property type="term" value="F:magnesium ion binding"/>
    <property type="evidence" value="ECO:0007669"/>
    <property type="project" value="UniProtKB-UniRule"/>
</dbReference>
<feature type="site" description="Interaction with target DNA" evidence="6">
    <location>
        <position position="94"/>
    </location>
</feature>
<dbReference type="AlphaFoldDB" id="A0A450XNS2"/>
<keyword evidence="6" id="KW-0479">Metal-binding</keyword>
<evidence type="ECO:0000256" key="5">
    <source>
        <dbReference type="ARBA" id="ARBA00022801"/>
    </source>
</evidence>
<proteinExistence type="inferred from homology"/>
<keyword evidence="6" id="KW-0234">DNA repair</keyword>
<dbReference type="PANTHER" id="PTHR28511">
    <property type="entry name" value="ENDONUCLEASE V"/>
    <property type="match status" value="1"/>
</dbReference>
<dbReference type="HAMAP" id="MF_00801">
    <property type="entry name" value="Endonuclease_5"/>
    <property type="match status" value="1"/>
</dbReference>
<dbReference type="EMBL" id="CAADFO010000075">
    <property type="protein sequence ID" value="VFK31010.1"/>
    <property type="molecule type" value="Genomic_DNA"/>
</dbReference>
<evidence type="ECO:0000313" key="7">
    <source>
        <dbReference type="EMBL" id="VFK31010.1"/>
    </source>
</evidence>
<evidence type="ECO:0000256" key="6">
    <source>
        <dbReference type="HAMAP-Rule" id="MF_00801"/>
    </source>
</evidence>
<dbReference type="PANTHER" id="PTHR28511:SF1">
    <property type="entry name" value="ENDONUCLEASE V"/>
    <property type="match status" value="1"/>
</dbReference>
<comment type="function">
    <text evidence="6">DNA repair enzyme involved in the repair of deaminated bases. Selectively cleaves double-stranded DNA at the second phosphodiester bond 3' to a deoxyinosine leaving behind the intact lesion on the nicked DNA.</text>
</comment>
<evidence type="ECO:0000256" key="2">
    <source>
        <dbReference type="ARBA" id="ARBA00022490"/>
    </source>
</evidence>
<sequence>MICVETNHYREILRHARERHPWDVTPFAAREIQEQLRDQASSRDQFESVRRVAGVDVGFEENNTITRAAVAVLTFPAMELCDHAIARRPTSFPYVPGLLSFREIPAVLDALDKLTIIPDMLLCDGQGIAHPRRFGIASHLGVLTGQPSIGVAKSRLFGTHAPVPEEKGQWTPLLALPSSEAKNEEAIGAVLRTRVKVKPLYISIGHKICLETAIAIVLKCITRYRLPETTRWAHRLASR</sequence>
<feature type="binding site" evidence="6">
    <location>
        <position position="56"/>
    </location>
    <ligand>
        <name>Mg(2+)</name>
        <dbReference type="ChEBI" id="CHEBI:18420"/>
    </ligand>
</feature>
<feature type="binding site" evidence="6">
    <location>
        <position position="124"/>
    </location>
    <ligand>
        <name>Mg(2+)</name>
        <dbReference type="ChEBI" id="CHEBI:18420"/>
    </ligand>
</feature>
<keyword evidence="6" id="KW-0227">DNA damage</keyword>
<comment type="catalytic activity">
    <reaction evidence="6">
        <text>Endonucleolytic cleavage at apurinic or apyrimidinic sites to products with a 5'-phosphate.</text>
        <dbReference type="EC" id="3.1.21.7"/>
    </reaction>
</comment>
<dbReference type="GO" id="GO:0005737">
    <property type="term" value="C:cytoplasm"/>
    <property type="evidence" value="ECO:0007669"/>
    <property type="project" value="UniProtKB-SubCell"/>
</dbReference>
<evidence type="ECO:0000313" key="8">
    <source>
        <dbReference type="EMBL" id="VFK34684.1"/>
    </source>
</evidence>
<dbReference type="InterPro" id="IPR007581">
    <property type="entry name" value="Endonuclease-V"/>
</dbReference>
<keyword evidence="2 6" id="KW-0963">Cytoplasm</keyword>
<evidence type="ECO:0000313" key="9">
    <source>
        <dbReference type="EMBL" id="VFK76901.1"/>
    </source>
</evidence>
<organism evidence="7">
    <name type="scientific">Candidatus Kentrum sp. MB</name>
    <dbReference type="NCBI Taxonomy" id="2138164"/>
    <lineage>
        <taxon>Bacteria</taxon>
        <taxon>Pseudomonadati</taxon>
        <taxon>Pseudomonadota</taxon>
        <taxon>Gammaproteobacteria</taxon>
        <taxon>Candidatus Kentrum</taxon>
    </lineage>
</organism>
<dbReference type="GO" id="GO:0043737">
    <property type="term" value="F:deoxyribonuclease V activity"/>
    <property type="evidence" value="ECO:0007669"/>
    <property type="project" value="UniProtKB-UniRule"/>
</dbReference>
<dbReference type="GO" id="GO:0003727">
    <property type="term" value="F:single-stranded RNA binding"/>
    <property type="evidence" value="ECO:0007669"/>
    <property type="project" value="TreeGrafter"/>
</dbReference>
<evidence type="ECO:0000256" key="4">
    <source>
        <dbReference type="ARBA" id="ARBA00022759"/>
    </source>
</evidence>
<dbReference type="GO" id="GO:0006281">
    <property type="term" value="P:DNA repair"/>
    <property type="evidence" value="ECO:0007669"/>
    <property type="project" value="UniProtKB-UniRule"/>
</dbReference>
<dbReference type="GO" id="GO:0016891">
    <property type="term" value="F:RNA endonuclease activity producing 5'-phosphomonoesters, hydrolytic mechanism"/>
    <property type="evidence" value="ECO:0007669"/>
    <property type="project" value="TreeGrafter"/>
</dbReference>
<dbReference type="EMBL" id="CAADGH010000082">
    <property type="protein sequence ID" value="VFK76901.1"/>
    <property type="molecule type" value="Genomic_DNA"/>
</dbReference>
<dbReference type="EC" id="3.1.21.7" evidence="6"/>
<comment type="cofactor">
    <cofactor evidence="6">
        <name>Mg(2+)</name>
        <dbReference type="ChEBI" id="CHEBI:18420"/>
    </cofactor>
</comment>
<evidence type="ECO:0000256" key="3">
    <source>
        <dbReference type="ARBA" id="ARBA00022722"/>
    </source>
</evidence>
<dbReference type="Pfam" id="PF04493">
    <property type="entry name" value="Endonuclease_5"/>
    <property type="match status" value="1"/>
</dbReference>
<keyword evidence="4 6" id="KW-0255">Endonuclease</keyword>
<accession>A0A450XNS2</accession>
<keyword evidence="6" id="KW-0460">Magnesium</keyword>
<name>A0A450XNS2_9GAMM</name>
<keyword evidence="3 6" id="KW-0540">Nuclease</keyword>
<dbReference type="Gene3D" id="3.30.2170.10">
    <property type="entry name" value="archaeoglobus fulgidus dsm 4304 superfamily"/>
    <property type="match status" value="1"/>
</dbReference>
<evidence type="ECO:0000256" key="1">
    <source>
        <dbReference type="ARBA" id="ARBA00004496"/>
    </source>
</evidence>
<keyword evidence="5 6" id="KW-0378">Hydrolase</keyword>
<dbReference type="NCBIfam" id="NF008629">
    <property type="entry name" value="PRK11617.1"/>
    <property type="match status" value="1"/>
</dbReference>
<comment type="subcellular location">
    <subcellularLocation>
        <location evidence="1 6">Cytoplasm</location>
    </subcellularLocation>
</comment>
<protein>
    <recommendedName>
        <fullName evidence="6">Endonuclease V</fullName>
        <ecNumber evidence="6">3.1.21.7</ecNumber>
    </recommendedName>
    <alternativeName>
        <fullName evidence="6">Deoxyinosine 3'endonuclease</fullName>
    </alternativeName>
    <alternativeName>
        <fullName evidence="6">Deoxyribonuclease V</fullName>
        <shortName evidence="6">DNase V</shortName>
    </alternativeName>
</protein>
<gene>
    <name evidence="6" type="primary">nfi</name>
    <name evidence="7" type="ORF">BECKMB1821G_GA0114241_10756</name>
    <name evidence="9" type="ORF">BECKMB1821H_GA0114242_10825</name>
    <name evidence="8" type="ORF">BECKMB1821I_GA0114274_10805</name>
</gene>